<gene>
    <name evidence="3" type="ORF">BDV98DRAFT_283825</name>
</gene>
<evidence type="ECO:0000313" key="4">
    <source>
        <dbReference type="Proteomes" id="UP000305067"/>
    </source>
</evidence>
<feature type="compositionally biased region" description="Polar residues" evidence="1">
    <location>
        <begin position="799"/>
        <end position="809"/>
    </location>
</feature>
<feature type="compositionally biased region" description="Low complexity" evidence="1">
    <location>
        <begin position="761"/>
        <end position="791"/>
    </location>
</feature>
<feature type="region of interest" description="Disordered" evidence="1">
    <location>
        <begin position="15"/>
        <end position="69"/>
    </location>
</feature>
<accession>A0A5C3QSY0</accession>
<feature type="region of interest" description="Disordered" evidence="1">
    <location>
        <begin position="238"/>
        <end position="542"/>
    </location>
</feature>
<dbReference type="Proteomes" id="UP000305067">
    <property type="component" value="Unassembled WGS sequence"/>
</dbReference>
<dbReference type="GO" id="GO:0030010">
    <property type="term" value="P:establishment of cell polarity"/>
    <property type="evidence" value="ECO:0007669"/>
    <property type="project" value="TreeGrafter"/>
</dbReference>
<feature type="domain" description="Protein Zds1 C-terminal" evidence="2">
    <location>
        <begin position="565"/>
        <end position="617"/>
    </location>
</feature>
<protein>
    <recommendedName>
        <fullName evidence="2">Protein Zds1 C-terminal domain-containing protein</fullName>
    </recommendedName>
</protein>
<dbReference type="Pfam" id="PF08632">
    <property type="entry name" value="Zds_C"/>
    <property type="match status" value="1"/>
</dbReference>
<evidence type="ECO:0000256" key="1">
    <source>
        <dbReference type="SAM" id="MobiDB-lite"/>
    </source>
</evidence>
<reference evidence="3 4" key="1">
    <citation type="journal article" date="2019" name="Nat. Ecol. Evol.">
        <title>Megaphylogeny resolves global patterns of mushroom evolution.</title>
        <authorList>
            <person name="Varga T."/>
            <person name="Krizsan K."/>
            <person name="Foldi C."/>
            <person name="Dima B."/>
            <person name="Sanchez-Garcia M."/>
            <person name="Sanchez-Ramirez S."/>
            <person name="Szollosi G.J."/>
            <person name="Szarkandi J.G."/>
            <person name="Papp V."/>
            <person name="Albert L."/>
            <person name="Andreopoulos W."/>
            <person name="Angelini C."/>
            <person name="Antonin V."/>
            <person name="Barry K.W."/>
            <person name="Bougher N.L."/>
            <person name="Buchanan P."/>
            <person name="Buyck B."/>
            <person name="Bense V."/>
            <person name="Catcheside P."/>
            <person name="Chovatia M."/>
            <person name="Cooper J."/>
            <person name="Damon W."/>
            <person name="Desjardin D."/>
            <person name="Finy P."/>
            <person name="Geml J."/>
            <person name="Haridas S."/>
            <person name="Hughes K."/>
            <person name="Justo A."/>
            <person name="Karasinski D."/>
            <person name="Kautmanova I."/>
            <person name="Kiss B."/>
            <person name="Kocsube S."/>
            <person name="Kotiranta H."/>
            <person name="LaButti K.M."/>
            <person name="Lechner B.E."/>
            <person name="Liimatainen K."/>
            <person name="Lipzen A."/>
            <person name="Lukacs Z."/>
            <person name="Mihaltcheva S."/>
            <person name="Morgado L.N."/>
            <person name="Niskanen T."/>
            <person name="Noordeloos M.E."/>
            <person name="Ohm R.A."/>
            <person name="Ortiz-Santana B."/>
            <person name="Ovrebo C."/>
            <person name="Racz N."/>
            <person name="Riley R."/>
            <person name="Savchenko A."/>
            <person name="Shiryaev A."/>
            <person name="Soop K."/>
            <person name="Spirin V."/>
            <person name="Szebenyi C."/>
            <person name="Tomsovsky M."/>
            <person name="Tulloss R.E."/>
            <person name="Uehling J."/>
            <person name="Grigoriev I.V."/>
            <person name="Vagvolgyi C."/>
            <person name="Papp T."/>
            <person name="Martin F.M."/>
            <person name="Miettinen O."/>
            <person name="Hibbett D.S."/>
            <person name="Nagy L.G."/>
        </authorList>
    </citation>
    <scope>NUCLEOTIDE SEQUENCE [LARGE SCALE GENOMIC DNA]</scope>
    <source>
        <strain evidence="3 4">CBS 309.79</strain>
    </source>
</reference>
<feature type="compositionally biased region" description="Polar residues" evidence="1">
    <location>
        <begin position="423"/>
        <end position="437"/>
    </location>
</feature>
<dbReference type="STRING" id="1884261.A0A5C3QSY0"/>
<dbReference type="OrthoDB" id="5589766at2759"/>
<dbReference type="PANTHER" id="PTHR28089">
    <property type="entry name" value="PROTEIN ZDS1-RELATED"/>
    <property type="match status" value="1"/>
</dbReference>
<feature type="compositionally biased region" description="Basic and acidic residues" evidence="1">
    <location>
        <begin position="473"/>
        <end position="511"/>
    </location>
</feature>
<dbReference type="SMART" id="SM01327">
    <property type="entry name" value="Zds_C"/>
    <property type="match status" value="1"/>
</dbReference>
<sequence length="949" mass="101678">MQPTKSEIQREVEVLRDLRRRSTTPGALTIDPDLPNQPPSTSPTKERNLHDAWPGDSSSADISTEHPTTAADDPFHLFWVPASVHPEIAPDQFRAFLKEHARNPSAEGSGTGIGRSTSLSAAAELGRKRSMLSRQYTPQVDDGVENEHVVPLRRNRTSVYARTGPELTINDLQRMEELAEEEDTTKLRTMLRRSISLNVSPSALDKMDDMPEMGDEADAPIIVPPPGLILRRAARTKIRKPGLPGDGGGHRFGASRRGTGRSATTGPGADSSTTAPIMDRSSSDMSSSDHGDPDSSSVPAPVTPTPPATTPTPTFPPRRRRTTNESVQSRPDSFSDVFDAYASSDDHDDTIFEEPIPLASPSPREKDSAHEPIIIESASLDSLPSSLIEAALGPEHHRQPKQLVPVQTDLLSPEQAIDPHQRPASTSPGSSTDNLTPQPSPGVTPHPLPHQSQPQTQRPPLPSSTSSSSSTAMRKEKDKKGLFGKWGSDKGSRKGGKDKEKDKPEKEDKDSGFFGSLFGGSKKSKDDASSSGSLSPGGSATGRETAQALLGASKSSKSYAQALSPMHSGGNPWARYPLHVERAIYRLSHIKLANPRRPLYEQVLISNLMFWYLGVINKATAQANQQQQQQQAQNQGQGQGQPAVDQQEEKTQQHQQIQPQLDTPDQGTKEDAGPVRNGSSSSSAAGSSSSGGKKENGRKGSLTKAPPAGSGGGGRRGEMVVRGPQYEMQHQVMEQEYRGYGGGGGGPPPRNMSSPGGGHAQGQHWAQNQSQQSQSYQQQQEQQYFYNSSSSGPEMDQGGTHSPTSSHNPQRGLPPGAMAPMSSAEQGWSSSSSNNGPPGGMQRTSSSPPPTMQGAPPQTNRSGSPDRRSSKSPPQQYHQQQQPPQQGRPPARSQSATAQPPPQTNGKLRKGASAHAVPYKPPKGQVNGAAAGEDGEDVPLAVWQKQQRR</sequence>
<feature type="compositionally biased region" description="Polar residues" evidence="1">
    <location>
        <begin position="261"/>
        <end position="275"/>
    </location>
</feature>
<feature type="compositionally biased region" description="Pro residues" evidence="1">
    <location>
        <begin position="301"/>
        <end position="316"/>
    </location>
</feature>
<dbReference type="PANTHER" id="PTHR28089:SF1">
    <property type="entry name" value="PROTEIN ZDS1-RELATED"/>
    <property type="match status" value="1"/>
</dbReference>
<feature type="compositionally biased region" description="Polar residues" evidence="1">
    <location>
        <begin position="56"/>
        <end position="67"/>
    </location>
</feature>
<keyword evidence="4" id="KW-1185">Reference proteome</keyword>
<proteinExistence type="predicted"/>
<feature type="compositionally biased region" description="Low complexity" evidence="1">
    <location>
        <begin position="512"/>
        <end position="521"/>
    </location>
</feature>
<evidence type="ECO:0000313" key="3">
    <source>
        <dbReference type="EMBL" id="TFL05095.1"/>
    </source>
</evidence>
<feature type="compositionally biased region" description="Pro residues" evidence="1">
    <location>
        <begin position="438"/>
        <end position="448"/>
    </location>
</feature>
<name>A0A5C3QSY0_9AGAR</name>
<feature type="compositionally biased region" description="Low complexity" evidence="1">
    <location>
        <begin position="871"/>
        <end position="895"/>
    </location>
</feature>
<organism evidence="3 4">
    <name type="scientific">Pterulicium gracile</name>
    <dbReference type="NCBI Taxonomy" id="1884261"/>
    <lineage>
        <taxon>Eukaryota</taxon>
        <taxon>Fungi</taxon>
        <taxon>Dikarya</taxon>
        <taxon>Basidiomycota</taxon>
        <taxon>Agaricomycotina</taxon>
        <taxon>Agaricomycetes</taxon>
        <taxon>Agaricomycetidae</taxon>
        <taxon>Agaricales</taxon>
        <taxon>Pleurotineae</taxon>
        <taxon>Pterulaceae</taxon>
        <taxon>Pterulicium</taxon>
    </lineage>
</organism>
<feature type="compositionally biased region" description="Low complexity" evidence="1">
    <location>
        <begin position="678"/>
        <end position="691"/>
    </location>
</feature>
<dbReference type="GO" id="GO:0005737">
    <property type="term" value="C:cytoplasm"/>
    <property type="evidence" value="ECO:0007669"/>
    <property type="project" value="TreeGrafter"/>
</dbReference>
<feature type="compositionally biased region" description="Low complexity" evidence="1">
    <location>
        <begin position="529"/>
        <end position="542"/>
    </location>
</feature>
<dbReference type="InterPro" id="IPR013941">
    <property type="entry name" value="ZDS1_C"/>
</dbReference>
<evidence type="ECO:0000259" key="2">
    <source>
        <dbReference type="SMART" id="SM01327"/>
    </source>
</evidence>
<feature type="compositionally biased region" description="Low complexity" evidence="1">
    <location>
        <begin position="627"/>
        <end position="636"/>
    </location>
</feature>
<dbReference type="GO" id="GO:0010971">
    <property type="term" value="P:positive regulation of G2/M transition of mitotic cell cycle"/>
    <property type="evidence" value="ECO:0007669"/>
    <property type="project" value="TreeGrafter"/>
</dbReference>
<feature type="region of interest" description="Disordered" evidence="1">
    <location>
        <begin position="627"/>
        <end position="949"/>
    </location>
</feature>
<dbReference type="AlphaFoldDB" id="A0A5C3QSY0"/>
<dbReference type="EMBL" id="ML178817">
    <property type="protein sequence ID" value="TFL05095.1"/>
    <property type="molecule type" value="Genomic_DNA"/>
</dbReference>
<dbReference type="InterPro" id="IPR040206">
    <property type="entry name" value="Zds1/2"/>
</dbReference>